<proteinExistence type="predicted"/>
<keyword evidence="1" id="KW-1133">Transmembrane helix</keyword>
<gene>
    <name evidence="2" type="ORF">ACFFR3_25685</name>
</gene>
<feature type="transmembrane region" description="Helical" evidence="1">
    <location>
        <begin position="91"/>
        <end position="108"/>
    </location>
</feature>
<dbReference type="Proteomes" id="UP001589568">
    <property type="component" value="Unassembled WGS sequence"/>
</dbReference>
<comment type="caution">
    <text evidence="2">The sequence shown here is derived from an EMBL/GenBank/DDBJ whole genome shotgun (WGS) entry which is preliminary data.</text>
</comment>
<evidence type="ECO:0000256" key="1">
    <source>
        <dbReference type="SAM" id="Phobius"/>
    </source>
</evidence>
<dbReference type="EMBL" id="JBHMCF010000029">
    <property type="protein sequence ID" value="MFB9472906.1"/>
    <property type="molecule type" value="Genomic_DNA"/>
</dbReference>
<accession>A0ABV5NSG9</accession>
<organism evidence="2 3">
    <name type="scientific">Nonomuraea salmonea</name>
    <dbReference type="NCBI Taxonomy" id="46181"/>
    <lineage>
        <taxon>Bacteria</taxon>
        <taxon>Bacillati</taxon>
        <taxon>Actinomycetota</taxon>
        <taxon>Actinomycetes</taxon>
        <taxon>Streptosporangiales</taxon>
        <taxon>Streptosporangiaceae</taxon>
        <taxon>Nonomuraea</taxon>
    </lineage>
</organism>
<sequence length="119" mass="12942">MTTGDELRAAVSARRDLGPDYEDAVVDSFLDKMGQEIDRRVDERLSHVAPKGRQVARQGPPDGQRLALAIVSVALGTVSTVVFMVLGEGRFWPILAVWMGIIAVNSIFNGSNSSKDKKD</sequence>
<evidence type="ECO:0000313" key="2">
    <source>
        <dbReference type="EMBL" id="MFB9472906.1"/>
    </source>
</evidence>
<evidence type="ECO:0000313" key="3">
    <source>
        <dbReference type="Proteomes" id="UP001589568"/>
    </source>
</evidence>
<keyword evidence="1" id="KW-0472">Membrane</keyword>
<feature type="transmembrane region" description="Helical" evidence="1">
    <location>
        <begin position="66"/>
        <end position="85"/>
    </location>
</feature>
<keyword evidence="1" id="KW-0812">Transmembrane</keyword>
<name>A0ABV5NSG9_9ACTN</name>
<keyword evidence="3" id="KW-1185">Reference proteome</keyword>
<reference evidence="2 3" key="1">
    <citation type="submission" date="2024-09" db="EMBL/GenBank/DDBJ databases">
        <authorList>
            <person name="Sun Q."/>
            <person name="Mori K."/>
        </authorList>
    </citation>
    <scope>NUCLEOTIDE SEQUENCE [LARGE SCALE GENOMIC DNA]</scope>
    <source>
        <strain evidence="2 3">JCM 3324</strain>
    </source>
</reference>
<evidence type="ECO:0008006" key="4">
    <source>
        <dbReference type="Google" id="ProtNLM"/>
    </source>
</evidence>
<dbReference type="RefSeq" id="WP_379483972.1">
    <property type="nucleotide sequence ID" value="NZ_JBHMCF010000029.1"/>
</dbReference>
<protein>
    <recommendedName>
        <fullName evidence="4">DUF3040 domain-containing protein</fullName>
    </recommendedName>
</protein>